<dbReference type="AlphaFoldDB" id="A0A5C6VAF2"/>
<evidence type="ECO:0000256" key="1">
    <source>
        <dbReference type="SAM" id="MobiDB-lite"/>
    </source>
</evidence>
<sequence length="330" mass="36697">MRRAETGRLPVELRDLQKHLKNNGALLDARAPGAVHATPKALFHVAKDGSRTAFTPTSSFQAERLKRQSGGNQPPRAATIATAPPKPEETPAPVDTIFRCDLKPTPAQKSLLDTLFSGPTLLRSLLLKAERKPQSRHDASMFLLQHHKELQPYLVAGHRGDAVDLLKSLVIQWASRIPERIELKFSGDCALSDSNKVILPIPRLGAVTVRNESRLIEARHHSQYKPAFALAHSTHGYLIEIIFHRPFTGAPAPAAVRAREPEKRVRREPPHKRPAEERLEFGKFVSLFSALDQLRENEARIGRQFVKPDLAALEGRAVQGGLPTLGKRRK</sequence>
<dbReference type="Proteomes" id="UP000321776">
    <property type="component" value="Unassembled WGS sequence"/>
</dbReference>
<evidence type="ECO:0000313" key="3">
    <source>
        <dbReference type="Proteomes" id="UP000321776"/>
    </source>
</evidence>
<protein>
    <submittedName>
        <fullName evidence="2">Uncharacterized protein</fullName>
    </submittedName>
</protein>
<gene>
    <name evidence="2" type="ORF">FRZ40_43390</name>
</gene>
<accession>A0A5C6VAF2</accession>
<name>A0A5C6VAF2_9BURK</name>
<comment type="caution">
    <text evidence="2">The sequence shown here is derived from an EMBL/GenBank/DDBJ whole genome shotgun (WGS) entry which is preliminary data.</text>
</comment>
<feature type="compositionally biased region" description="Basic and acidic residues" evidence="1">
    <location>
        <begin position="257"/>
        <end position="274"/>
    </location>
</feature>
<reference evidence="2 3" key="1">
    <citation type="journal article" date="2018" name="Int. J. Syst. Evol. Microbiol.">
        <title>Paraburkholderia azotifigens sp. nov., a nitrogen-fixing bacterium isolated from paddy soil.</title>
        <authorList>
            <person name="Choi G.M."/>
            <person name="Im W.T."/>
        </authorList>
    </citation>
    <scope>NUCLEOTIDE SEQUENCE [LARGE SCALE GENOMIC DNA]</scope>
    <source>
        <strain evidence="2 3">NF 2-5-3</strain>
    </source>
</reference>
<organism evidence="2 3">
    <name type="scientific">Paraburkholderia azotifigens</name>
    <dbReference type="NCBI Taxonomy" id="2057004"/>
    <lineage>
        <taxon>Bacteria</taxon>
        <taxon>Pseudomonadati</taxon>
        <taxon>Pseudomonadota</taxon>
        <taxon>Betaproteobacteria</taxon>
        <taxon>Burkholderiales</taxon>
        <taxon>Burkholderiaceae</taxon>
        <taxon>Paraburkholderia</taxon>
    </lineage>
</organism>
<feature type="region of interest" description="Disordered" evidence="1">
    <location>
        <begin position="64"/>
        <end position="91"/>
    </location>
</feature>
<feature type="region of interest" description="Disordered" evidence="1">
    <location>
        <begin position="254"/>
        <end position="274"/>
    </location>
</feature>
<evidence type="ECO:0000313" key="2">
    <source>
        <dbReference type="EMBL" id="TXC81286.1"/>
    </source>
</evidence>
<dbReference type="EMBL" id="VOQS01000005">
    <property type="protein sequence ID" value="TXC81286.1"/>
    <property type="molecule type" value="Genomic_DNA"/>
</dbReference>
<proteinExistence type="predicted"/>
<feature type="compositionally biased region" description="Low complexity" evidence="1">
    <location>
        <begin position="74"/>
        <end position="83"/>
    </location>
</feature>